<dbReference type="UniPathway" id="UPA00148">
    <property type="reaction ID" value="UER00236"/>
</dbReference>
<dbReference type="CDD" id="cd00544">
    <property type="entry name" value="CobU"/>
    <property type="match status" value="1"/>
</dbReference>
<comment type="function">
    <text evidence="4 14">Catalyzes ATP-dependent phosphorylation of adenosylcobinamide and addition of GMP to adenosylcobinamide phosphate.</text>
</comment>
<comment type="pathway">
    <text evidence="6 14">Cofactor biosynthesis; adenosylcobalamin biosynthesis; adenosylcobalamin from cob(II)yrinate a,c-diamide: step 5/7.</text>
</comment>
<dbReference type="Gene3D" id="3.40.50.300">
    <property type="entry name" value="P-loop containing nucleotide triphosphate hydrolases"/>
    <property type="match status" value="1"/>
</dbReference>
<evidence type="ECO:0000256" key="12">
    <source>
        <dbReference type="ARBA" id="ARBA00022840"/>
    </source>
</evidence>
<evidence type="ECO:0000256" key="8">
    <source>
        <dbReference type="ARBA" id="ARBA00022573"/>
    </source>
</evidence>
<organism evidence="17 18">
    <name type="scientific">Azorhizobium caulinodans (strain ATCC 43989 / DSM 5975 / JCM 20966 / LMG 6465 / NBRC 14845 / NCIMB 13405 / ORS 571)</name>
    <dbReference type="NCBI Taxonomy" id="438753"/>
    <lineage>
        <taxon>Bacteria</taxon>
        <taxon>Pseudomonadati</taxon>
        <taxon>Pseudomonadota</taxon>
        <taxon>Alphaproteobacteria</taxon>
        <taxon>Hyphomicrobiales</taxon>
        <taxon>Xanthobacteraceae</taxon>
        <taxon>Azorhizobium</taxon>
    </lineage>
</organism>
<evidence type="ECO:0000256" key="15">
    <source>
        <dbReference type="PIRSR" id="PIRSR006135-1"/>
    </source>
</evidence>
<evidence type="ECO:0000256" key="16">
    <source>
        <dbReference type="PIRSR" id="PIRSR006135-2"/>
    </source>
</evidence>
<dbReference type="SUPFAM" id="SSF52540">
    <property type="entry name" value="P-loop containing nucleoside triphosphate hydrolases"/>
    <property type="match status" value="1"/>
</dbReference>
<dbReference type="NCBIfam" id="NF004469">
    <property type="entry name" value="PRK05800.1"/>
    <property type="match status" value="1"/>
</dbReference>
<evidence type="ECO:0000256" key="6">
    <source>
        <dbReference type="ARBA" id="ARBA00005159"/>
    </source>
</evidence>
<dbReference type="EC" id="2.7.7.62" evidence="14"/>
<dbReference type="STRING" id="438753.AZC_2256"/>
<keyword evidence="8 14" id="KW-0169">Cobalamin biosynthesis</keyword>
<keyword evidence="9 14" id="KW-0808">Transferase</keyword>
<gene>
    <name evidence="17" type="ordered locus">AZC_2256</name>
</gene>
<dbReference type="eggNOG" id="COG2087">
    <property type="taxonomic scope" value="Bacteria"/>
</dbReference>
<evidence type="ECO:0000256" key="4">
    <source>
        <dbReference type="ARBA" id="ARBA00003889"/>
    </source>
</evidence>
<dbReference type="KEGG" id="azc:AZC_2256"/>
<feature type="binding site" evidence="16">
    <location>
        <begin position="84"/>
        <end position="87"/>
    </location>
    <ligand>
        <name>GTP</name>
        <dbReference type="ChEBI" id="CHEBI:37565"/>
    </ligand>
</feature>
<keyword evidence="18" id="KW-1185">Reference proteome</keyword>
<keyword evidence="10 14" id="KW-0547">Nucleotide-binding</keyword>
<name>A8I5B5_AZOC5</name>
<feature type="binding site" evidence="16">
    <location>
        <begin position="42"/>
        <end position="49"/>
    </location>
    <ligand>
        <name>GTP</name>
        <dbReference type="ChEBI" id="CHEBI:37565"/>
    </ligand>
</feature>
<keyword evidence="11 14" id="KW-0418">Kinase</keyword>
<feature type="binding site" evidence="16">
    <location>
        <begin position="67"/>
        <end position="69"/>
    </location>
    <ligand>
        <name>GTP</name>
        <dbReference type="ChEBI" id="CHEBI:37565"/>
    </ligand>
</feature>
<evidence type="ECO:0000256" key="13">
    <source>
        <dbReference type="ARBA" id="ARBA00023134"/>
    </source>
</evidence>
<comment type="pathway">
    <text evidence="5 14">Cofactor biosynthesis; adenosylcobalamin biosynthesis; adenosylcobalamin from cob(II)yrinate a,c-diamide: step 6/7.</text>
</comment>
<reference evidence="17 18" key="4">
    <citation type="journal article" date="2009" name="Appl. Environ. Microbiol.">
        <title>Comparative genome-wide transcriptional profiling of Azorhizobium caulinodans ORS571 grown under free-living and symbiotic conditions.</title>
        <authorList>
            <person name="Tsukada S."/>
            <person name="Aono T."/>
            <person name="Akiba N."/>
            <person name="Lee KB."/>
            <person name="Liu CT."/>
            <person name="Toyazaki H."/>
            <person name="Oyaizu H."/>
        </authorList>
    </citation>
    <scope>NUCLEOTIDE SEQUENCE [LARGE SCALE GENOMIC DNA]</scope>
    <source>
        <strain evidence="18">ATCC 43989 / DSM 5975 / JCM 20966 / LMG 6465 / NBRC 14845 / NCIMB 13405 / ORS 571</strain>
    </source>
</reference>
<dbReference type="GO" id="GO:0043752">
    <property type="term" value="F:adenosylcobinamide kinase activity"/>
    <property type="evidence" value="ECO:0007669"/>
    <property type="project" value="UniProtKB-EC"/>
</dbReference>
<protein>
    <recommendedName>
        <fullName evidence="14">Bifunctional adenosylcobalamin biosynthesis protein</fullName>
        <ecNumber evidence="14">2.7.1.156</ecNumber>
        <ecNumber evidence="14">2.7.7.62</ecNumber>
    </recommendedName>
</protein>
<evidence type="ECO:0000256" key="7">
    <source>
        <dbReference type="ARBA" id="ARBA00007490"/>
    </source>
</evidence>
<evidence type="ECO:0000256" key="9">
    <source>
        <dbReference type="ARBA" id="ARBA00022679"/>
    </source>
</evidence>
<evidence type="ECO:0000256" key="1">
    <source>
        <dbReference type="ARBA" id="ARBA00000312"/>
    </source>
</evidence>
<reference evidence="17 18" key="3">
    <citation type="journal article" date="2008" name="BMC Genomics">
        <title>The genome of the versatile nitrogen fixer Azorhizobium caulinodans ORS571.</title>
        <authorList>
            <person name="Lee KB."/>
            <person name="Backer P.D."/>
            <person name="Aono T."/>
            <person name="Liu CT."/>
            <person name="Suzuki S."/>
            <person name="Suzuki T."/>
            <person name="Kaneko T."/>
            <person name="Yamada M."/>
            <person name="Tabata S."/>
            <person name="Kupfer D.M."/>
            <person name="Najar F.Z."/>
            <person name="Wiley G.B."/>
            <person name="Roe B."/>
            <person name="Binnewies T.T."/>
            <person name="Ussery D.W."/>
            <person name="D'Haeze W."/>
            <person name="Herder J.D."/>
            <person name="Gevers D."/>
            <person name="Vereecke D."/>
            <person name="Holsters M."/>
            <person name="Oyaizu H."/>
        </authorList>
    </citation>
    <scope>NUCLEOTIDE SEQUENCE [LARGE SCALE GENOMIC DNA]</scope>
    <source>
        <strain evidence="18">ATCC 43989 / DSM 5975 / JCM 20966 / LMG 6465 / NBRC 14845 / NCIMB 13405 / ORS 571</strain>
    </source>
</reference>
<keyword evidence="12 14" id="KW-0067">ATP-binding</keyword>
<dbReference type="GO" id="GO:0005525">
    <property type="term" value="F:GTP binding"/>
    <property type="evidence" value="ECO:0007669"/>
    <property type="project" value="UniProtKB-UniRule"/>
</dbReference>
<feature type="binding site" evidence="16">
    <location>
        <position position="116"/>
    </location>
    <ligand>
        <name>GTP</name>
        <dbReference type="ChEBI" id="CHEBI:37565"/>
    </ligand>
</feature>
<dbReference type="GO" id="GO:0009236">
    <property type="term" value="P:cobalamin biosynthetic process"/>
    <property type="evidence" value="ECO:0007669"/>
    <property type="project" value="UniProtKB-UniRule"/>
</dbReference>
<reference evidence="17 18" key="6">
    <citation type="journal article" date="2011" name="Appl. Environ. Microbiol.">
        <title>Involvement of the azorhizobial chromosome partition gene (parA) in the onset of bacteroid differentiation during Sesbania rostrata stem nodule development.</title>
        <authorList>
            <person name="Liu CT."/>
            <person name="Lee KB."/>
            <person name="Wang YS."/>
            <person name="Peng MH."/>
            <person name="Lee KT."/>
            <person name="Suzuki S."/>
            <person name="Suzuki T."/>
            <person name="Oyaizu H."/>
        </authorList>
    </citation>
    <scope>NUCLEOTIDE SEQUENCE [LARGE SCALE GENOMIC DNA]</scope>
    <source>
        <strain evidence="18">ATCC 43989 / DSM 5975 / JCM 20966 / LMG 6465 / NBRC 14845 / NCIMB 13405 / ORS 571</strain>
    </source>
</reference>
<evidence type="ECO:0000256" key="10">
    <source>
        <dbReference type="ARBA" id="ARBA00022741"/>
    </source>
</evidence>
<comment type="catalytic activity">
    <reaction evidence="1 14">
        <text>adenosylcob(III)inamide + ATP = adenosylcob(III)inamide phosphate + ADP + H(+)</text>
        <dbReference type="Rhea" id="RHEA:15769"/>
        <dbReference type="ChEBI" id="CHEBI:2480"/>
        <dbReference type="ChEBI" id="CHEBI:15378"/>
        <dbReference type="ChEBI" id="CHEBI:30616"/>
        <dbReference type="ChEBI" id="CHEBI:58502"/>
        <dbReference type="ChEBI" id="CHEBI:456216"/>
        <dbReference type="EC" id="2.7.1.156"/>
    </reaction>
</comment>
<comment type="catalytic activity">
    <reaction evidence="2 14">
        <text>adenosylcob(III)inamide phosphate + GTP + H(+) = adenosylcob(III)inamide-GDP + diphosphate</text>
        <dbReference type="Rhea" id="RHEA:22712"/>
        <dbReference type="ChEBI" id="CHEBI:15378"/>
        <dbReference type="ChEBI" id="CHEBI:33019"/>
        <dbReference type="ChEBI" id="CHEBI:37565"/>
        <dbReference type="ChEBI" id="CHEBI:58502"/>
        <dbReference type="ChEBI" id="CHEBI:60487"/>
        <dbReference type="EC" id="2.7.7.62"/>
    </reaction>
</comment>
<dbReference type="AlphaFoldDB" id="A8I5B5"/>
<sequence>MDCGRGAPAMSGDGCPPLGGAIRADRAPARGRGMARITLVLGGARSGKSRHAEGLVEALPAPWAYMATAQAFDAEMEARIALHRDRRGAGWQTFDTPLELAEALDGLPPKMPALVDCLTLWLTNHMLAEHDVEAEAARLVAAVARRPAPVVLVANEVGLGIVPDNALARRFRDAAGRLNQQLADKADRVVFLVAGLPMTVKDQ</sequence>
<feature type="active site" description="GMP-histidine intermediate" evidence="15">
    <location>
        <position position="83"/>
    </location>
</feature>
<evidence type="ECO:0000256" key="5">
    <source>
        <dbReference type="ARBA" id="ARBA00004692"/>
    </source>
</evidence>
<dbReference type="Pfam" id="PF02283">
    <property type="entry name" value="CobU"/>
    <property type="match status" value="1"/>
</dbReference>
<evidence type="ECO:0000256" key="14">
    <source>
        <dbReference type="PIRNR" id="PIRNR006135"/>
    </source>
</evidence>
<dbReference type="EC" id="2.7.1.156" evidence="14"/>
<dbReference type="HOGENOM" id="CLU_094161_0_1_5"/>
<dbReference type="GO" id="GO:0005524">
    <property type="term" value="F:ATP binding"/>
    <property type="evidence" value="ECO:0007669"/>
    <property type="project" value="UniProtKB-UniRule"/>
</dbReference>
<dbReference type="EMBL" id="AP009384">
    <property type="protein sequence ID" value="BAF88254.1"/>
    <property type="molecule type" value="Genomic_DNA"/>
</dbReference>
<dbReference type="PIRSF" id="PIRSF006135">
    <property type="entry name" value="CobU"/>
    <property type="match status" value="1"/>
</dbReference>
<dbReference type="InterPro" id="IPR003203">
    <property type="entry name" value="CobU/CobP"/>
</dbReference>
<evidence type="ECO:0000256" key="3">
    <source>
        <dbReference type="ARBA" id="ARBA00001522"/>
    </source>
</evidence>
<dbReference type="InterPro" id="IPR027417">
    <property type="entry name" value="P-loop_NTPase"/>
</dbReference>
<evidence type="ECO:0000256" key="11">
    <source>
        <dbReference type="ARBA" id="ARBA00022777"/>
    </source>
</evidence>
<accession>A8I5B5</accession>
<comment type="similarity">
    <text evidence="7 14">Belongs to the CobU/CobP family.</text>
</comment>
<reference evidence="17 18" key="1">
    <citation type="journal article" date="2007" name="Appl. Environ. Microbiol.">
        <title>Rhizobial factors required for stem nodule maturation and maintenance in Sesbania rostrata-Azorhizobium caulinodans ORS571 symbiosis.</title>
        <authorList>
            <person name="Suzuki S."/>
            <person name="Aono T."/>
            <person name="Lee KB."/>
            <person name="Suzuki T."/>
            <person name="Liu CT."/>
            <person name="Miwa H."/>
            <person name="Wakao S."/>
            <person name="Iki T."/>
            <person name="Oyaizu H."/>
        </authorList>
    </citation>
    <scope>NUCLEOTIDE SEQUENCE [LARGE SCALE GENOMIC DNA]</scope>
    <source>
        <strain evidence="18">ATCC 43989 / DSM 5975 / JCM 20966 / LMG 6465 / NBRC 14845 / NCIMB 13405 / ORS 571</strain>
    </source>
</reference>
<evidence type="ECO:0000313" key="17">
    <source>
        <dbReference type="EMBL" id="BAF88254.1"/>
    </source>
</evidence>
<comment type="catalytic activity">
    <reaction evidence="3">
        <text>adenosylcob(III)inamide + GTP = adenosylcob(III)inamide phosphate + GDP + H(+)</text>
        <dbReference type="Rhea" id="RHEA:15765"/>
        <dbReference type="ChEBI" id="CHEBI:2480"/>
        <dbReference type="ChEBI" id="CHEBI:15378"/>
        <dbReference type="ChEBI" id="CHEBI:37565"/>
        <dbReference type="ChEBI" id="CHEBI:58189"/>
        <dbReference type="ChEBI" id="CHEBI:58502"/>
        <dbReference type="EC" id="2.7.1.156"/>
    </reaction>
</comment>
<evidence type="ECO:0000256" key="2">
    <source>
        <dbReference type="ARBA" id="ARBA00000711"/>
    </source>
</evidence>
<dbReference type="Proteomes" id="UP000000270">
    <property type="component" value="Chromosome"/>
</dbReference>
<reference evidence="18" key="2">
    <citation type="submission" date="2007-04" db="EMBL/GenBank/DDBJ databases">
        <title>Complete genome sequence of the nitrogen-fixing bacterium Azorhizobium caulinodans ORS571.</title>
        <authorList>
            <person name="Lee K.B."/>
            <person name="Backer P.D."/>
            <person name="Aono T."/>
            <person name="Liu C.T."/>
            <person name="Suzuki S."/>
            <person name="Suzuki T."/>
            <person name="Kaneko T."/>
            <person name="Yamada M."/>
            <person name="Tabata S."/>
            <person name="Kupfer D.M."/>
            <person name="Najar F.Z."/>
            <person name="Wiley G.B."/>
            <person name="Roe B."/>
            <person name="Binnewies T."/>
            <person name="Ussery D."/>
            <person name="Vereecke D."/>
            <person name="Gevers D."/>
            <person name="Holsters M."/>
            <person name="Oyaizu H."/>
        </authorList>
    </citation>
    <scope>NUCLEOTIDE SEQUENCE [LARGE SCALE GENOMIC DNA]</scope>
    <source>
        <strain evidence="18">ATCC 43989 / DSM 5975 / JCM 20966 / LMG 6465 / NBRC 14845 / NCIMB 13405 / ORS 571</strain>
    </source>
</reference>
<dbReference type="PANTHER" id="PTHR34848">
    <property type="match status" value="1"/>
</dbReference>
<evidence type="ECO:0000313" key="18">
    <source>
        <dbReference type="Proteomes" id="UP000000270"/>
    </source>
</evidence>
<proteinExistence type="inferred from homology"/>
<dbReference type="GO" id="GO:0008820">
    <property type="term" value="F:cobinamide phosphate guanylyltransferase activity"/>
    <property type="evidence" value="ECO:0007669"/>
    <property type="project" value="UniProtKB-UniRule"/>
</dbReference>
<dbReference type="PANTHER" id="PTHR34848:SF1">
    <property type="entry name" value="BIFUNCTIONAL ADENOSYLCOBALAMIN BIOSYNTHESIS PROTEIN COBU"/>
    <property type="match status" value="1"/>
</dbReference>
<reference evidence="17 18" key="5">
    <citation type="journal article" date="2010" name="Appl. Environ. Microbiol.">
        <title>phrR-like gene praR of Azorhizobium caulinodans ORS571 is essential for symbiosis with Sesbania rostrata and is involved in expression of reb genes.</title>
        <authorList>
            <person name="Akiba N."/>
            <person name="Aono T."/>
            <person name="Toyazaki H."/>
            <person name="Sato S."/>
            <person name="Oyaizu H."/>
        </authorList>
    </citation>
    <scope>NUCLEOTIDE SEQUENCE [LARGE SCALE GENOMIC DNA]</scope>
    <source>
        <strain evidence="18">ATCC 43989 / DSM 5975 / JCM 20966 / LMG 6465 / NBRC 14845 / NCIMB 13405 / ORS 571</strain>
    </source>
</reference>
<keyword evidence="13 14" id="KW-0342">GTP-binding</keyword>